<dbReference type="CDD" id="cd08964">
    <property type="entry name" value="L-asparaginase_II"/>
    <property type="match status" value="1"/>
</dbReference>
<organism evidence="7 8">
    <name type="scientific">Ideonella margarita</name>
    <dbReference type="NCBI Taxonomy" id="2984191"/>
    <lineage>
        <taxon>Bacteria</taxon>
        <taxon>Pseudomonadati</taxon>
        <taxon>Pseudomonadota</taxon>
        <taxon>Betaproteobacteria</taxon>
        <taxon>Burkholderiales</taxon>
        <taxon>Sphaerotilaceae</taxon>
        <taxon>Ideonella</taxon>
    </lineage>
</organism>
<evidence type="ECO:0000256" key="1">
    <source>
        <dbReference type="ARBA" id="ARBA00010518"/>
    </source>
</evidence>
<evidence type="ECO:0000256" key="3">
    <source>
        <dbReference type="PROSITE-ProRule" id="PRU10099"/>
    </source>
</evidence>
<dbReference type="PIRSF" id="PIRSF001220">
    <property type="entry name" value="L-ASNase_gatD"/>
    <property type="match status" value="1"/>
</dbReference>
<dbReference type="SUPFAM" id="SSF53774">
    <property type="entry name" value="Glutaminase/Asparaginase"/>
    <property type="match status" value="1"/>
</dbReference>
<keyword evidence="2" id="KW-0378">Hydrolase</keyword>
<keyword evidence="8" id="KW-1185">Reference proteome</keyword>
<evidence type="ECO:0000259" key="5">
    <source>
        <dbReference type="Pfam" id="PF00710"/>
    </source>
</evidence>
<dbReference type="InterPro" id="IPR027474">
    <property type="entry name" value="L-asparaginase_N"/>
</dbReference>
<evidence type="ECO:0000259" key="6">
    <source>
        <dbReference type="Pfam" id="PF17763"/>
    </source>
</evidence>
<dbReference type="InterPro" id="IPR027473">
    <property type="entry name" value="L-asparaginase_C"/>
</dbReference>
<name>A0ABU9C1V6_9BURK</name>
<dbReference type="InterPro" id="IPR020827">
    <property type="entry name" value="Asparaginase/glutaminase_AS1"/>
</dbReference>
<feature type="active site" evidence="3">
    <location>
        <position position="16"/>
    </location>
</feature>
<feature type="domain" description="Asparaginase/glutaminase C-terminal" evidence="6">
    <location>
        <begin position="217"/>
        <end position="311"/>
    </location>
</feature>
<dbReference type="InterPro" id="IPR040919">
    <property type="entry name" value="Asparaginase_C"/>
</dbReference>
<evidence type="ECO:0000313" key="8">
    <source>
        <dbReference type="Proteomes" id="UP001379945"/>
    </source>
</evidence>
<dbReference type="PANTHER" id="PTHR11707">
    <property type="entry name" value="L-ASPARAGINASE"/>
    <property type="match status" value="1"/>
</dbReference>
<dbReference type="PROSITE" id="PS00144">
    <property type="entry name" value="ASN_GLN_ASE_1"/>
    <property type="match status" value="1"/>
</dbReference>
<dbReference type="PRINTS" id="PR00139">
    <property type="entry name" value="ASNGLNASE"/>
</dbReference>
<dbReference type="RefSeq" id="WP_341398124.1">
    <property type="nucleotide sequence ID" value="NZ_JBBUTI010000004.1"/>
</dbReference>
<dbReference type="SFLD" id="SFLDS00057">
    <property type="entry name" value="Glutaminase/Asparaginase"/>
    <property type="match status" value="1"/>
</dbReference>
<comment type="caution">
    <text evidence="7">The sequence shown here is derived from an EMBL/GenBank/DDBJ whole genome shotgun (WGS) entry which is preliminary data.</text>
</comment>
<dbReference type="Proteomes" id="UP001379945">
    <property type="component" value="Unassembled WGS sequence"/>
</dbReference>
<dbReference type="PROSITE" id="PS51732">
    <property type="entry name" value="ASN_GLN_ASE_3"/>
    <property type="match status" value="1"/>
</dbReference>
<dbReference type="InterPro" id="IPR006034">
    <property type="entry name" value="Asparaginase/glutaminase-like"/>
</dbReference>
<evidence type="ECO:0000256" key="4">
    <source>
        <dbReference type="PROSITE-ProRule" id="PRU10100"/>
    </source>
</evidence>
<dbReference type="Gene3D" id="3.40.50.1170">
    <property type="entry name" value="L-asparaginase, N-terminal domain"/>
    <property type="match status" value="1"/>
</dbReference>
<feature type="active site" evidence="4">
    <location>
        <position position="95"/>
    </location>
</feature>
<dbReference type="InterPro" id="IPR037152">
    <property type="entry name" value="L-asparaginase_N_sf"/>
</dbReference>
<sequence>MQKNSGRIVILGTGGTIAGKAAQAGDNVGYTAGQLTVADLLTSVPALKDWPLQLEQVAQLDSKDMSHAVWQQLAQRVQAHLDDPEVAGVVITHGTDTLEETAWLLHRVLMPTKPVVLTAAMRPATSLQPDGPQNLLDAVTLAAQPGVQGVLAMLAGAVYDAAGVRKWHPYRIDAFSGGDDGPVARLVEGQLLPLRPWPTGMALGVDVLQGDVAHWPKVAVVTSHAGLDAELLQAQLAAWQALGLAGVVFEGTGNGTLHVAIENAAAALKAAGCEVLRTSRCQGGSVVGAPAGALPSAGELGPGKARVELLLRALKRRSA</sequence>
<dbReference type="PIRSF" id="PIRSF500176">
    <property type="entry name" value="L_ASNase"/>
    <property type="match status" value="1"/>
</dbReference>
<evidence type="ECO:0000256" key="2">
    <source>
        <dbReference type="ARBA" id="ARBA00022801"/>
    </source>
</evidence>
<dbReference type="InterPro" id="IPR036152">
    <property type="entry name" value="Asp/glu_Ase-like_sf"/>
</dbReference>
<gene>
    <name evidence="7" type="ORF">AACH00_05700</name>
</gene>
<proteinExistence type="inferred from homology"/>
<evidence type="ECO:0000313" key="7">
    <source>
        <dbReference type="EMBL" id="MEK8045838.1"/>
    </source>
</evidence>
<dbReference type="InterPro" id="IPR004550">
    <property type="entry name" value="AsnASE_II"/>
</dbReference>
<dbReference type="EMBL" id="JBBUTI010000004">
    <property type="protein sequence ID" value="MEK8045838.1"/>
    <property type="molecule type" value="Genomic_DNA"/>
</dbReference>
<feature type="domain" description="L-asparaginase N-terminal" evidence="5">
    <location>
        <begin position="7"/>
        <end position="190"/>
    </location>
</feature>
<dbReference type="Gene3D" id="3.40.50.40">
    <property type="match status" value="1"/>
</dbReference>
<reference evidence="7 8" key="1">
    <citation type="submission" date="2024-04" db="EMBL/GenBank/DDBJ databases">
        <title>Novel species of the genus Ideonella isolated from streams.</title>
        <authorList>
            <person name="Lu H."/>
        </authorList>
    </citation>
    <scope>NUCLEOTIDE SEQUENCE [LARGE SCALE GENOMIC DNA]</scope>
    <source>
        <strain evidence="7 8">LYT19W</strain>
    </source>
</reference>
<dbReference type="SMART" id="SM00870">
    <property type="entry name" value="Asparaginase"/>
    <property type="match status" value="1"/>
</dbReference>
<dbReference type="InterPro" id="IPR027475">
    <property type="entry name" value="Asparaginase/glutaminase_AS2"/>
</dbReference>
<comment type="similarity">
    <text evidence="1">Belongs to the asparaginase 1 family.</text>
</comment>
<dbReference type="Pfam" id="PF17763">
    <property type="entry name" value="Asparaginase_C"/>
    <property type="match status" value="1"/>
</dbReference>
<protein>
    <submittedName>
        <fullName evidence="7">Asparaginase</fullName>
    </submittedName>
</protein>
<accession>A0ABU9C1V6</accession>
<dbReference type="Pfam" id="PF00710">
    <property type="entry name" value="Asparaginase"/>
    <property type="match status" value="1"/>
</dbReference>
<dbReference type="PROSITE" id="PS00917">
    <property type="entry name" value="ASN_GLN_ASE_2"/>
    <property type="match status" value="1"/>
</dbReference>
<dbReference type="PANTHER" id="PTHR11707:SF28">
    <property type="entry name" value="60 KDA LYSOPHOSPHOLIPASE"/>
    <property type="match status" value="1"/>
</dbReference>